<evidence type="ECO:0000313" key="3">
    <source>
        <dbReference type="Proteomes" id="UP000030185"/>
    </source>
</evidence>
<keyword evidence="3" id="KW-1185">Reference proteome</keyword>
<dbReference type="InterPro" id="IPR026444">
    <property type="entry name" value="Secre_tail"/>
</dbReference>
<dbReference type="OrthoDB" id="910104at2"/>
<dbReference type="AlphaFoldDB" id="A0A098LB37"/>
<feature type="signal peptide" evidence="1">
    <location>
        <begin position="1"/>
        <end position="20"/>
    </location>
</feature>
<dbReference type="EMBL" id="BBLT01000001">
    <property type="protein sequence ID" value="GAL83662.1"/>
    <property type="molecule type" value="Genomic_DNA"/>
</dbReference>
<proteinExistence type="predicted"/>
<organism evidence="2 3">
    <name type="scientific">Sporocytophaga myxococcoides</name>
    <dbReference type="NCBI Taxonomy" id="153721"/>
    <lineage>
        <taxon>Bacteria</taxon>
        <taxon>Pseudomonadati</taxon>
        <taxon>Bacteroidota</taxon>
        <taxon>Cytophagia</taxon>
        <taxon>Cytophagales</taxon>
        <taxon>Cytophagaceae</taxon>
        <taxon>Sporocytophaga</taxon>
    </lineage>
</organism>
<keyword evidence="1" id="KW-0732">Signal</keyword>
<evidence type="ECO:0000256" key="1">
    <source>
        <dbReference type="SAM" id="SignalP"/>
    </source>
</evidence>
<evidence type="ECO:0008006" key="4">
    <source>
        <dbReference type="Google" id="ProtNLM"/>
    </source>
</evidence>
<protein>
    <recommendedName>
        <fullName evidence="4">Secretion system C-terminal sorting domain-containing protein</fullName>
    </recommendedName>
</protein>
<dbReference type="RefSeq" id="WP_045458843.1">
    <property type="nucleotide sequence ID" value="NZ_BBLT01000001.1"/>
</dbReference>
<comment type="caution">
    <text evidence="2">The sequence shown here is derived from an EMBL/GenBank/DDBJ whole genome shotgun (WGS) entry which is preliminary data.</text>
</comment>
<evidence type="ECO:0000313" key="2">
    <source>
        <dbReference type="EMBL" id="GAL83662.1"/>
    </source>
</evidence>
<reference evidence="2 3" key="1">
    <citation type="submission" date="2014-09" db="EMBL/GenBank/DDBJ databases">
        <title>Sporocytophaga myxococcoides PG-01 genome sequencing.</title>
        <authorList>
            <person name="Liu L."/>
            <person name="Gao P.J."/>
            <person name="Chen G.J."/>
            <person name="Wang L.S."/>
        </authorList>
    </citation>
    <scope>NUCLEOTIDE SEQUENCE [LARGE SCALE GENOMIC DNA]</scope>
    <source>
        <strain evidence="2 3">PG-01</strain>
    </source>
</reference>
<gene>
    <name evidence="2" type="ORF">MYP_889</name>
</gene>
<sequence>MKKYILIFISVILLSTSLKAQTTDTYVVADNPVGLSSCVDSIITLEDIYKIAEIRDLNDPNDDVSMYKMFRLQGSVITTEELTSIHYSDYPSVYVKKMNATNIHRGGIQVFLYLITPPTSLFNVDTLKYTVDKGATVNFTPDFFAKFTFFSSGKDLTSLNERILLTDESIGTEAPIGTNSTWSIVGKGKYKIRVQVAVCDPADFYYDSIYVIVNESPCLKLEIKEMPSLCRDEIVDITPYIYLDNHAATSSDLSQMSFTNKSLLGGTGETFNPAAMDMTQMVDKTSRFPQILITYQPNVALGMCTDYTYMPTLKVPTKLITSDIILTKNNNGTIANYTVEGDYYGFNDMFSKDVFKKLYVDNFTTVHAGTVMDFYSDAALTVPAPGNNLTPGTYYIAATNPDCSDDSTLFTVNVKNRDFDIFWQSAPALGKGYYTFTAPVYSGANYSWIVWGGSVISGNNTNQLTVYFSETASPSVSARCTITLPAARTTINGNNLTSAVYITSNESGDKEEIKPGITTPVISNYSESSLKAYPNPATETFSLSGSGLYDIKIYNSVGQLVLTNNSYKAETPIIIKNKGLHVVYATQNGNSKVIKVIIE</sequence>
<dbReference type="NCBIfam" id="TIGR04183">
    <property type="entry name" value="Por_Secre_tail"/>
    <property type="match status" value="1"/>
</dbReference>
<name>A0A098LB37_9BACT</name>
<dbReference type="eggNOG" id="ENOG5033SQ6">
    <property type="taxonomic scope" value="Bacteria"/>
</dbReference>
<feature type="chain" id="PRO_5001937174" description="Secretion system C-terminal sorting domain-containing protein" evidence="1">
    <location>
        <begin position="21"/>
        <end position="599"/>
    </location>
</feature>
<accession>A0A098LB37</accession>
<dbReference type="Proteomes" id="UP000030185">
    <property type="component" value="Unassembled WGS sequence"/>
</dbReference>